<evidence type="ECO:0000313" key="3">
    <source>
        <dbReference type="EMBL" id="CAL6084812.1"/>
    </source>
</evidence>
<evidence type="ECO:0008006" key="5">
    <source>
        <dbReference type="Google" id="ProtNLM"/>
    </source>
</evidence>
<keyword evidence="1" id="KW-0472">Membrane</keyword>
<dbReference type="AlphaFoldDB" id="A0AA86PDE4"/>
<evidence type="ECO:0000256" key="1">
    <source>
        <dbReference type="SAM" id="Phobius"/>
    </source>
</evidence>
<accession>A0AA86PDE4</accession>
<dbReference type="Proteomes" id="UP001642409">
    <property type="component" value="Unassembled WGS sequence"/>
</dbReference>
<comment type="caution">
    <text evidence="2">The sequence shown here is derived from an EMBL/GenBank/DDBJ whole genome shotgun (WGS) entry which is preliminary data.</text>
</comment>
<organism evidence="2">
    <name type="scientific">Hexamita inflata</name>
    <dbReference type="NCBI Taxonomy" id="28002"/>
    <lineage>
        <taxon>Eukaryota</taxon>
        <taxon>Metamonada</taxon>
        <taxon>Diplomonadida</taxon>
        <taxon>Hexamitidae</taxon>
        <taxon>Hexamitinae</taxon>
        <taxon>Hexamita</taxon>
    </lineage>
</organism>
<keyword evidence="4" id="KW-1185">Reference proteome</keyword>
<dbReference type="EMBL" id="CATOUU010000613">
    <property type="protein sequence ID" value="CAI9935403.1"/>
    <property type="molecule type" value="Genomic_DNA"/>
</dbReference>
<evidence type="ECO:0000313" key="2">
    <source>
        <dbReference type="EMBL" id="CAI9935403.1"/>
    </source>
</evidence>
<feature type="transmembrane region" description="Helical" evidence="1">
    <location>
        <begin position="12"/>
        <end position="37"/>
    </location>
</feature>
<reference evidence="3 4" key="2">
    <citation type="submission" date="2024-07" db="EMBL/GenBank/DDBJ databases">
        <authorList>
            <person name="Akdeniz Z."/>
        </authorList>
    </citation>
    <scope>NUCLEOTIDE SEQUENCE [LARGE SCALE GENOMIC DNA]</scope>
</reference>
<reference evidence="2" key="1">
    <citation type="submission" date="2023-06" db="EMBL/GenBank/DDBJ databases">
        <authorList>
            <person name="Kurt Z."/>
        </authorList>
    </citation>
    <scope>NUCLEOTIDE SEQUENCE</scope>
</reference>
<keyword evidence="1" id="KW-0812">Transmembrane</keyword>
<proteinExistence type="predicted"/>
<evidence type="ECO:0000313" key="4">
    <source>
        <dbReference type="Proteomes" id="UP001642409"/>
    </source>
</evidence>
<sequence>MKRIGCTQVMMIIFSPVLLVLYIVYLTCLTLLGLIFMPIKFLIFTSKKNSYQLKRRNKYQNKNSQSQPSQNSKYQNLCDVMFLHKPNNQLDLYIGINNGQLVLLNSQMKCINSNTISHQFKPGQIENFCQQVNFIFLNGTVNEITSKIPIGYLNNMCNGQVYFQVLDQIFVVYDLDVKLVGQIPDYGFETSVYYRFPLSSQIFTINDKLYAHNASRKIYQVNTKRNTFNKVRNVDVNIYNMQFFQFCDTVIAMNFSLLYQILNNLEFRFICNVEINFLKQSQILLCFQHYKQFNNSKYETNQIRAQNGTASSELICELVRAAE</sequence>
<gene>
    <name evidence="2" type="ORF">HINF_LOCUS23048</name>
    <name evidence="3" type="ORF">HINF_LOCUS62382</name>
</gene>
<protein>
    <recommendedName>
        <fullName evidence="5">Transmembrane protein</fullName>
    </recommendedName>
</protein>
<name>A0AA86PDE4_9EUKA</name>
<dbReference type="EMBL" id="CAXDID020000382">
    <property type="protein sequence ID" value="CAL6084812.1"/>
    <property type="molecule type" value="Genomic_DNA"/>
</dbReference>
<keyword evidence="1" id="KW-1133">Transmembrane helix</keyword>